<evidence type="ECO:0000313" key="1">
    <source>
        <dbReference type="EMBL" id="MPN08320.1"/>
    </source>
</evidence>
<proteinExistence type="predicted"/>
<sequence>MESLVEGVKKRFFNRITALFLSSFGLRTPKSRSKITRFRAICHGGKAAAAEIDGLRAAALNNPGTFLTDYAGGEYPAFCANVYNIRRFIRGENQIAGNPAIKSRKIDNYFAK</sequence>
<dbReference type="EMBL" id="VSSQ01054351">
    <property type="protein sequence ID" value="MPN08320.1"/>
    <property type="molecule type" value="Genomic_DNA"/>
</dbReference>
<organism evidence="1">
    <name type="scientific">bioreactor metagenome</name>
    <dbReference type="NCBI Taxonomy" id="1076179"/>
    <lineage>
        <taxon>unclassified sequences</taxon>
        <taxon>metagenomes</taxon>
        <taxon>ecological metagenomes</taxon>
    </lineage>
</organism>
<gene>
    <name evidence="1" type="ORF">SDC9_155602</name>
</gene>
<name>A0A645F3B2_9ZZZZ</name>
<dbReference type="AlphaFoldDB" id="A0A645F3B2"/>
<reference evidence="1" key="1">
    <citation type="submission" date="2019-08" db="EMBL/GenBank/DDBJ databases">
        <authorList>
            <person name="Kucharzyk K."/>
            <person name="Murdoch R.W."/>
            <person name="Higgins S."/>
            <person name="Loffler F."/>
        </authorList>
    </citation>
    <scope>NUCLEOTIDE SEQUENCE</scope>
</reference>
<comment type="caution">
    <text evidence="1">The sequence shown here is derived from an EMBL/GenBank/DDBJ whole genome shotgun (WGS) entry which is preliminary data.</text>
</comment>
<protein>
    <submittedName>
        <fullName evidence="1">Uncharacterized protein</fullName>
    </submittedName>
</protein>
<accession>A0A645F3B2</accession>